<feature type="domain" description="MIF4G-like type 1" evidence="2">
    <location>
        <begin position="327"/>
        <end position="517"/>
    </location>
</feature>
<evidence type="ECO:0000313" key="5">
    <source>
        <dbReference type="Proteomes" id="UP001590950"/>
    </source>
</evidence>
<dbReference type="InterPro" id="IPR015172">
    <property type="entry name" value="MIF4G-like_typ-1"/>
</dbReference>
<feature type="region of interest" description="Disordered" evidence="1">
    <location>
        <begin position="798"/>
        <end position="843"/>
    </location>
</feature>
<name>A0ABR3ZTY7_9LECA</name>
<evidence type="ECO:0000313" key="4">
    <source>
        <dbReference type="EMBL" id="KAL2037010.1"/>
    </source>
</evidence>
<sequence length="843" mass="94172">MADYDRRTGASRGGYNNRKRRYRDDDDYDRRPQRRRFEEPLHLKIRKQLLSVAESPLKRTDEEINSIAKLVVDNYEDTEIRNQSLDLAVQLVIEQPLKIPFIAAIVLVINPTKPEVVQEILVKAGAAIKEHLEAGAWREVKLLLRFLGCLQGLLEGDGVFPILKELFSRAVDLQTASSEDSLGLELVKIILLTLPYVMASSATEFEAQALALLDKTDIIASTPHALEALVNPYPGNDEDDAQEPQSIIALLQRQLQGESQQAWKLACIPRPWNVAKKEEDGMEVPAAATKHALPQIHIPSPVVPGPRLRLPEIYFSVYADQEIETVPSTADIASSILRDSLVDTINILDFNRNATAKFLIDLDCYFAADTFVKRATQFDKLRHVDEGRSTWKPEDVAVDAVFSQLLQLPSSEHKLVYYHSVLTEACKVAPAAIAPSLGRAIRWLYKNVDQMDLELVYRFEDWFSHHLSNFGFTWKWTEWVDDVQLPMVHPKKAFMVGSLEKEIRLSFAARIRGTLPEPYQPLISEAKEKDTPDFKYNSDQMRYSEPAKEILRLLRAKAPDADIQLPLTNIEETARSLGVADPLIPSTDAYVTTICYLGSKSLSHALSQIERCKDRLLSIGTQSEPARRQIITSVMEYWQEKPGVGVNMVDKLLNYTILTPISVVMWALGDQLGKGQGLVHSHIFEMVSSTVTKVTNRVRQIVMARNAAGLPADQVAILDETLTKEREEMGKLFAIIEDALVGVAGASVDDMAESADQDLKGEAMLRGWGARWLRVFRRKMAVEEAWVQEMLEQGAQAQAQAQAQAEAMEGVDGSGIGGPDRNGDTNGGANGGEMRDAELDDIL</sequence>
<reference evidence="4 5" key="1">
    <citation type="submission" date="2024-09" db="EMBL/GenBank/DDBJ databases">
        <title>Rethinking Asexuality: The Enigmatic Case of Functional Sexual Genes in Lepraria (Stereocaulaceae).</title>
        <authorList>
            <person name="Doellman M."/>
            <person name="Sun Y."/>
            <person name="Barcenas-Pena A."/>
            <person name="Lumbsch H.T."/>
            <person name="Grewe F."/>
        </authorList>
    </citation>
    <scope>NUCLEOTIDE SEQUENCE [LARGE SCALE GENOMIC DNA]</scope>
    <source>
        <strain evidence="4 5">Mercado 3170</strain>
    </source>
</reference>
<feature type="compositionally biased region" description="Basic and acidic residues" evidence="1">
    <location>
        <begin position="22"/>
        <end position="33"/>
    </location>
</feature>
<feature type="compositionally biased region" description="Low complexity" evidence="1">
    <location>
        <begin position="798"/>
        <end position="810"/>
    </location>
</feature>
<evidence type="ECO:0008006" key="6">
    <source>
        <dbReference type="Google" id="ProtNLM"/>
    </source>
</evidence>
<dbReference type="PANTHER" id="PTHR12412:SF2">
    <property type="entry name" value="NUCLEAR CAP-BINDING PROTEIN SUBUNIT 1"/>
    <property type="match status" value="1"/>
</dbReference>
<keyword evidence="5" id="KW-1185">Reference proteome</keyword>
<feature type="domain" description="MIF4G-like type 2" evidence="3">
    <location>
        <begin position="534"/>
        <end position="784"/>
    </location>
</feature>
<dbReference type="Pfam" id="PF09090">
    <property type="entry name" value="MIF4G_like_2"/>
    <property type="match status" value="1"/>
</dbReference>
<evidence type="ECO:0000259" key="2">
    <source>
        <dbReference type="Pfam" id="PF09088"/>
    </source>
</evidence>
<dbReference type="SUPFAM" id="SSF48371">
    <property type="entry name" value="ARM repeat"/>
    <property type="match status" value="3"/>
</dbReference>
<feature type="region of interest" description="Disordered" evidence="1">
    <location>
        <begin position="1"/>
        <end position="33"/>
    </location>
</feature>
<dbReference type="InterPro" id="IPR027159">
    <property type="entry name" value="CBP80"/>
</dbReference>
<evidence type="ECO:0000259" key="3">
    <source>
        <dbReference type="Pfam" id="PF09090"/>
    </source>
</evidence>
<comment type="caution">
    <text evidence="4">The sequence shown here is derived from an EMBL/GenBank/DDBJ whole genome shotgun (WGS) entry which is preliminary data.</text>
</comment>
<dbReference type="InterPro" id="IPR015174">
    <property type="entry name" value="MIF4G-like_typ-2"/>
</dbReference>
<evidence type="ECO:0000256" key="1">
    <source>
        <dbReference type="SAM" id="MobiDB-lite"/>
    </source>
</evidence>
<dbReference type="Pfam" id="PF09088">
    <property type="entry name" value="MIF4G_like"/>
    <property type="match status" value="1"/>
</dbReference>
<dbReference type="InterPro" id="IPR016024">
    <property type="entry name" value="ARM-type_fold"/>
</dbReference>
<dbReference type="EMBL" id="JBEFKJ010000046">
    <property type="protein sequence ID" value="KAL2037010.1"/>
    <property type="molecule type" value="Genomic_DNA"/>
</dbReference>
<gene>
    <name evidence="4" type="ORF">N7G274_010295</name>
</gene>
<dbReference type="Gene3D" id="1.25.40.180">
    <property type="match status" value="3"/>
</dbReference>
<accession>A0ABR3ZTY7</accession>
<dbReference type="PANTHER" id="PTHR12412">
    <property type="entry name" value="CAP BINDING PROTEIN"/>
    <property type="match status" value="1"/>
</dbReference>
<proteinExistence type="predicted"/>
<feature type="compositionally biased region" description="Gly residues" evidence="1">
    <location>
        <begin position="812"/>
        <end position="831"/>
    </location>
</feature>
<organism evidence="4 5">
    <name type="scientific">Stereocaulon virgatum</name>
    <dbReference type="NCBI Taxonomy" id="373712"/>
    <lineage>
        <taxon>Eukaryota</taxon>
        <taxon>Fungi</taxon>
        <taxon>Dikarya</taxon>
        <taxon>Ascomycota</taxon>
        <taxon>Pezizomycotina</taxon>
        <taxon>Lecanoromycetes</taxon>
        <taxon>OSLEUM clade</taxon>
        <taxon>Lecanoromycetidae</taxon>
        <taxon>Lecanorales</taxon>
        <taxon>Lecanorineae</taxon>
        <taxon>Stereocaulaceae</taxon>
        <taxon>Stereocaulon</taxon>
    </lineage>
</organism>
<protein>
    <recommendedName>
        <fullName evidence="6">Cap binding protein</fullName>
    </recommendedName>
</protein>
<dbReference type="Proteomes" id="UP001590950">
    <property type="component" value="Unassembled WGS sequence"/>
</dbReference>